<dbReference type="InterPro" id="IPR003790">
    <property type="entry name" value="GHL10"/>
</dbReference>
<dbReference type="STRING" id="84588.SYNW0967"/>
<dbReference type="KEGG" id="syw:SYNW0967"/>
<gene>
    <name evidence="3" type="ordered locus">SYNW0967</name>
</gene>
<dbReference type="PANTHER" id="PTHR43405:SF1">
    <property type="entry name" value="GLYCOSYL HYDROLASE DIGH"/>
    <property type="match status" value="1"/>
</dbReference>
<dbReference type="EMBL" id="BX569691">
    <property type="protein sequence ID" value="CAE07482.1"/>
    <property type="molecule type" value="Genomic_DNA"/>
</dbReference>
<dbReference type="Proteomes" id="UP000001422">
    <property type="component" value="Chromosome"/>
</dbReference>
<evidence type="ECO:0000256" key="1">
    <source>
        <dbReference type="ARBA" id="ARBA00022729"/>
    </source>
</evidence>
<proteinExistence type="predicted"/>
<dbReference type="InterPro" id="IPR052177">
    <property type="entry name" value="Divisome_Glycosyl_Hydrolase"/>
</dbReference>
<dbReference type="Gene3D" id="3.20.20.80">
    <property type="entry name" value="Glycosidases"/>
    <property type="match status" value="1"/>
</dbReference>
<organism evidence="3 4">
    <name type="scientific">Parasynechococcus marenigrum (strain WH8102)</name>
    <dbReference type="NCBI Taxonomy" id="84588"/>
    <lineage>
        <taxon>Bacteria</taxon>
        <taxon>Bacillati</taxon>
        <taxon>Cyanobacteriota</taxon>
        <taxon>Cyanophyceae</taxon>
        <taxon>Synechococcales</taxon>
        <taxon>Prochlorococcaceae</taxon>
        <taxon>Parasynechococcus</taxon>
        <taxon>Parasynechococcus marenigrum</taxon>
    </lineage>
</organism>
<feature type="domain" description="Glycosyl hydrolase-like 10" evidence="2">
    <location>
        <begin position="9"/>
        <end position="299"/>
    </location>
</feature>
<name>Q7U7L4_PARMW</name>
<evidence type="ECO:0000313" key="4">
    <source>
        <dbReference type="Proteomes" id="UP000001422"/>
    </source>
</evidence>
<dbReference type="InterPro" id="IPR017853">
    <property type="entry name" value="GH"/>
</dbReference>
<sequence>MLPRRTTMGVWLTNSPSKLYYSRERITAALDQLQQAGFNRVVPNVWSRGTTFHQSRFAPVEPPLVKAGVEVDPICTLAEEGRKRGIKVMPWFEYGLMEPADAAVVRGHPEWVLAKADGQRWMAMHGNHRMAWLNPAHPEVRERFIGLVVETLKRCPMDGLQLDDHFAWPVQFGYDPYTVELYRQQTGSAPPRDHTNRMWMSWRRRQLTALLRDLRERLEQEDLSTTISLSPGPFRHAYNLWLQDWELWALGELIDELVVQNYAYSVNGFARDLDQPALRKARDWRIPTQIGILAGFGRRTTSIGDLEQKVRLARERGYGVIFFYWEGLWGRHVPETNRQHRFDSFRLLGRED</sequence>
<dbReference type="Pfam" id="PF02638">
    <property type="entry name" value="GHL10"/>
    <property type="match status" value="1"/>
</dbReference>
<evidence type="ECO:0000259" key="2">
    <source>
        <dbReference type="Pfam" id="PF02638"/>
    </source>
</evidence>
<dbReference type="AlphaFoldDB" id="Q7U7L4"/>
<protein>
    <recommendedName>
        <fullName evidence="2">Glycosyl hydrolase-like 10 domain-containing protein</fullName>
    </recommendedName>
</protein>
<evidence type="ECO:0000313" key="3">
    <source>
        <dbReference type="EMBL" id="CAE07482.1"/>
    </source>
</evidence>
<dbReference type="SUPFAM" id="SSF51445">
    <property type="entry name" value="(Trans)glycosidases"/>
    <property type="match status" value="1"/>
</dbReference>
<dbReference type="PANTHER" id="PTHR43405">
    <property type="entry name" value="GLYCOSYL HYDROLASE DIGH"/>
    <property type="match status" value="1"/>
</dbReference>
<keyword evidence="4" id="KW-1185">Reference proteome</keyword>
<dbReference type="HOGENOM" id="CLU_029517_1_1_3"/>
<keyword evidence="1" id="KW-0732">Signal</keyword>
<reference evidence="3 4" key="1">
    <citation type="journal article" date="2003" name="Nature">
        <title>The genome of a motile marine Synechococcus.</title>
        <authorList>
            <person name="Palenik B."/>
            <person name="Brahamsha B."/>
            <person name="Larimer F."/>
            <person name="Land M."/>
            <person name="Hauser L."/>
            <person name="Chain P."/>
            <person name="Lamerdin J."/>
            <person name="Regala W."/>
            <person name="Allen E.A."/>
            <person name="McCarren J."/>
            <person name="Paulsen I."/>
            <person name="Dufresne A."/>
            <person name="Partensky F."/>
            <person name="Webb E."/>
            <person name="Waterbury J."/>
        </authorList>
    </citation>
    <scope>NUCLEOTIDE SEQUENCE [LARGE SCALE GENOMIC DNA]</scope>
    <source>
        <strain evidence="3 4">WH8102</strain>
    </source>
</reference>
<dbReference type="eggNOG" id="COG1649">
    <property type="taxonomic scope" value="Bacteria"/>
</dbReference>
<accession>Q7U7L4</accession>